<comment type="caution">
    <text evidence="2">The sequence shown here is derived from an EMBL/GenBank/DDBJ whole genome shotgun (WGS) entry which is preliminary data.</text>
</comment>
<accession>A0ABR9B478</accession>
<feature type="transmembrane region" description="Helical" evidence="1">
    <location>
        <begin position="33"/>
        <end position="54"/>
    </location>
</feature>
<evidence type="ECO:0000313" key="3">
    <source>
        <dbReference type="Proteomes" id="UP000634529"/>
    </source>
</evidence>
<dbReference type="EMBL" id="JACYTN010000036">
    <property type="protein sequence ID" value="MBD8501072.1"/>
    <property type="molecule type" value="Genomic_DNA"/>
</dbReference>
<protein>
    <submittedName>
        <fullName evidence="2">Uncharacterized protein</fullName>
    </submittedName>
</protein>
<reference evidence="2 3" key="1">
    <citation type="submission" date="2020-09" db="EMBL/GenBank/DDBJ databases">
        <title>Paenibacillus sp. CAU 1523 isolated from sand of Haeundae Beach.</title>
        <authorList>
            <person name="Kim W."/>
        </authorList>
    </citation>
    <scope>NUCLEOTIDE SEQUENCE [LARGE SCALE GENOMIC DNA]</scope>
    <source>
        <strain evidence="2 3">CAU 1523</strain>
    </source>
</reference>
<keyword evidence="1" id="KW-0812">Transmembrane</keyword>
<evidence type="ECO:0000256" key="1">
    <source>
        <dbReference type="SAM" id="Phobius"/>
    </source>
</evidence>
<sequence length="99" mass="10875">MGDLINLILLVLFTGYICYKNKHKITYLSPAQAFGIIVAFIGITTISGLVLYYGGQWLVSYIHMPILAFVVKIAIIIIVITLASLGLHAIILAFGKKHD</sequence>
<dbReference type="RefSeq" id="WP_192027283.1">
    <property type="nucleotide sequence ID" value="NZ_JACYTN010000036.1"/>
</dbReference>
<dbReference type="Proteomes" id="UP000634529">
    <property type="component" value="Unassembled WGS sequence"/>
</dbReference>
<keyword evidence="1" id="KW-1133">Transmembrane helix</keyword>
<evidence type="ECO:0000313" key="2">
    <source>
        <dbReference type="EMBL" id="MBD8501072.1"/>
    </source>
</evidence>
<gene>
    <name evidence="2" type="ORF">IFO66_22625</name>
</gene>
<keyword evidence="1" id="KW-0472">Membrane</keyword>
<feature type="transmembrane region" description="Helical" evidence="1">
    <location>
        <begin position="66"/>
        <end position="94"/>
    </location>
</feature>
<keyword evidence="3" id="KW-1185">Reference proteome</keyword>
<organism evidence="2 3">
    <name type="scientific">Paenibacillus arenosi</name>
    <dbReference type="NCBI Taxonomy" id="2774142"/>
    <lineage>
        <taxon>Bacteria</taxon>
        <taxon>Bacillati</taxon>
        <taxon>Bacillota</taxon>
        <taxon>Bacilli</taxon>
        <taxon>Bacillales</taxon>
        <taxon>Paenibacillaceae</taxon>
        <taxon>Paenibacillus</taxon>
    </lineage>
</organism>
<proteinExistence type="predicted"/>
<name>A0ABR9B478_9BACL</name>
<feature type="transmembrane region" description="Helical" evidence="1">
    <location>
        <begin position="6"/>
        <end position="21"/>
    </location>
</feature>